<evidence type="ECO:0000313" key="2">
    <source>
        <dbReference type="EMBL" id="RFS21813.1"/>
    </source>
</evidence>
<protein>
    <submittedName>
        <fullName evidence="2">Class I SAM-dependent methyltransferase</fullName>
    </submittedName>
</protein>
<organism evidence="2 3">
    <name type="scientific">Chitinophaga silvatica</name>
    <dbReference type="NCBI Taxonomy" id="2282649"/>
    <lineage>
        <taxon>Bacteria</taxon>
        <taxon>Pseudomonadati</taxon>
        <taxon>Bacteroidota</taxon>
        <taxon>Chitinophagia</taxon>
        <taxon>Chitinophagales</taxon>
        <taxon>Chitinophagaceae</taxon>
        <taxon>Chitinophaga</taxon>
    </lineage>
</organism>
<comment type="caution">
    <text evidence="2">The sequence shown here is derived from an EMBL/GenBank/DDBJ whole genome shotgun (WGS) entry which is preliminary data.</text>
</comment>
<sequence length="267" mass="29706">MTQKAYERAKMPTGTNAVLDSRTLTNSYPTLVPFIQTGMHVLDIGCGTGAISAGIAEKVGENGTVTGIDNSAHLIAKGKEDFADIPNLTLLETDLFTFQPAKQFDLLVSARVLQWLNNPAVALKHFLKWLKPGGSISILDYNHEEMEWEPDVPESMQLFYSAFLEWRKDAGMDNAIADHLPEIFHEIGLSNVEVFPSNEVYERSSANFTDKAGIWSKVAALRGPQVVEAGFITEALRLQAIAEYDKWLIEKGQRVVLHLKEVRGQFN</sequence>
<dbReference type="GO" id="GO:0032259">
    <property type="term" value="P:methylation"/>
    <property type="evidence" value="ECO:0007669"/>
    <property type="project" value="UniProtKB-KW"/>
</dbReference>
<evidence type="ECO:0000313" key="3">
    <source>
        <dbReference type="Proteomes" id="UP000260644"/>
    </source>
</evidence>
<dbReference type="Proteomes" id="UP000260644">
    <property type="component" value="Unassembled WGS sequence"/>
</dbReference>
<dbReference type="Gene3D" id="3.40.50.150">
    <property type="entry name" value="Vaccinia Virus protein VP39"/>
    <property type="match status" value="1"/>
</dbReference>
<evidence type="ECO:0000259" key="1">
    <source>
        <dbReference type="Pfam" id="PF13847"/>
    </source>
</evidence>
<dbReference type="RefSeq" id="WP_116976398.1">
    <property type="nucleotide sequence ID" value="NZ_QPMM01000007.1"/>
</dbReference>
<name>A0A3E1Y8T0_9BACT</name>
<dbReference type="GO" id="GO:0008168">
    <property type="term" value="F:methyltransferase activity"/>
    <property type="evidence" value="ECO:0007669"/>
    <property type="project" value="UniProtKB-KW"/>
</dbReference>
<dbReference type="EMBL" id="QPMM01000007">
    <property type="protein sequence ID" value="RFS21813.1"/>
    <property type="molecule type" value="Genomic_DNA"/>
</dbReference>
<keyword evidence="3" id="KW-1185">Reference proteome</keyword>
<reference evidence="2 3" key="1">
    <citation type="submission" date="2018-07" db="EMBL/GenBank/DDBJ databases">
        <title>Chitinophaga K2CV101002-2 sp. nov., isolated from a monsoon evergreen broad-leaved forest soil.</title>
        <authorList>
            <person name="Lv Y."/>
        </authorList>
    </citation>
    <scope>NUCLEOTIDE SEQUENCE [LARGE SCALE GENOMIC DNA]</scope>
    <source>
        <strain evidence="2 3">GDMCC 1.1288</strain>
    </source>
</reference>
<dbReference type="AlphaFoldDB" id="A0A3E1Y8T0"/>
<dbReference type="Pfam" id="PF13847">
    <property type="entry name" value="Methyltransf_31"/>
    <property type="match status" value="1"/>
</dbReference>
<dbReference type="InterPro" id="IPR025714">
    <property type="entry name" value="Methyltranfer_dom"/>
</dbReference>
<proteinExistence type="predicted"/>
<dbReference type="InterPro" id="IPR029063">
    <property type="entry name" value="SAM-dependent_MTases_sf"/>
</dbReference>
<dbReference type="PANTHER" id="PTHR43861">
    <property type="entry name" value="TRANS-ACONITATE 2-METHYLTRANSFERASE-RELATED"/>
    <property type="match status" value="1"/>
</dbReference>
<dbReference type="OrthoDB" id="9789123at2"/>
<accession>A0A3E1Y8T0</accession>
<keyword evidence="2" id="KW-0489">Methyltransferase</keyword>
<keyword evidence="2" id="KW-0808">Transferase</keyword>
<dbReference type="SUPFAM" id="SSF53335">
    <property type="entry name" value="S-adenosyl-L-methionine-dependent methyltransferases"/>
    <property type="match status" value="1"/>
</dbReference>
<feature type="domain" description="Methyltransferase" evidence="1">
    <location>
        <begin position="37"/>
        <end position="145"/>
    </location>
</feature>
<gene>
    <name evidence="2" type="ORF">DVR12_14235</name>
</gene>
<dbReference type="CDD" id="cd02440">
    <property type="entry name" value="AdoMet_MTases"/>
    <property type="match status" value="1"/>
</dbReference>